<organism evidence="2 3">
    <name type="scientific">Methylobacterium oryzihabitans</name>
    <dbReference type="NCBI Taxonomy" id="2499852"/>
    <lineage>
        <taxon>Bacteria</taxon>
        <taxon>Pseudomonadati</taxon>
        <taxon>Pseudomonadota</taxon>
        <taxon>Alphaproteobacteria</taxon>
        <taxon>Hyphomicrobiales</taxon>
        <taxon>Methylobacteriaceae</taxon>
        <taxon>Methylobacterium</taxon>
    </lineage>
</organism>
<dbReference type="OrthoDB" id="8448638at2"/>
<keyword evidence="3" id="KW-1185">Reference proteome</keyword>
<proteinExistence type="predicted"/>
<evidence type="ECO:0000313" key="2">
    <source>
        <dbReference type="EMBL" id="RVU21263.1"/>
    </source>
</evidence>
<feature type="compositionally biased region" description="Low complexity" evidence="1">
    <location>
        <begin position="124"/>
        <end position="141"/>
    </location>
</feature>
<evidence type="ECO:0000256" key="1">
    <source>
        <dbReference type="SAM" id="MobiDB-lite"/>
    </source>
</evidence>
<sequence length="141" mass="14367">MLGLALAAAGGRARAATYEFVPAPQADLNRVYRVDTVTGEVTSCQYGLQENTVGTTLCFGPGEGAGPQPPSQYGLVATRHLREAGVFRVNHRTGAMSICYVLEDAVVCTPQASAGGAGAPVPAPTTRGTGPTPQAPATGRP</sequence>
<evidence type="ECO:0000313" key="3">
    <source>
        <dbReference type="Proteomes" id="UP000286997"/>
    </source>
</evidence>
<dbReference type="AlphaFoldDB" id="A0A3S2WFS5"/>
<accession>A0A3S2WFS5</accession>
<dbReference type="EMBL" id="SACP01000002">
    <property type="protein sequence ID" value="RVU21263.1"/>
    <property type="molecule type" value="Genomic_DNA"/>
</dbReference>
<dbReference type="Proteomes" id="UP000286997">
    <property type="component" value="Unassembled WGS sequence"/>
</dbReference>
<gene>
    <name evidence="2" type="ORF">EOE48_03235</name>
</gene>
<comment type="caution">
    <text evidence="2">The sequence shown here is derived from an EMBL/GenBank/DDBJ whole genome shotgun (WGS) entry which is preliminary data.</text>
</comment>
<feature type="region of interest" description="Disordered" evidence="1">
    <location>
        <begin position="113"/>
        <end position="141"/>
    </location>
</feature>
<reference evidence="2 3" key="1">
    <citation type="submission" date="2019-01" db="EMBL/GenBank/DDBJ databases">
        <authorList>
            <person name="Chen W.-M."/>
        </authorList>
    </citation>
    <scope>NUCLEOTIDE SEQUENCE [LARGE SCALE GENOMIC DNA]</scope>
    <source>
        <strain evidence="2 3">TER-1</strain>
    </source>
</reference>
<protein>
    <submittedName>
        <fullName evidence="2">Uncharacterized protein</fullName>
    </submittedName>
</protein>
<name>A0A3S2WFS5_9HYPH</name>